<dbReference type="OrthoDB" id="3212378at2759"/>
<dbReference type="EMBL" id="KV417584">
    <property type="protein sequence ID" value="KZP17292.1"/>
    <property type="molecule type" value="Genomic_DNA"/>
</dbReference>
<organism evidence="1 2">
    <name type="scientific">Athelia psychrophila</name>
    <dbReference type="NCBI Taxonomy" id="1759441"/>
    <lineage>
        <taxon>Eukaryota</taxon>
        <taxon>Fungi</taxon>
        <taxon>Dikarya</taxon>
        <taxon>Basidiomycota</taxon>
        <taxon>Agaricomycotina</taxon>
        <taxon>Agaricomycetes</taxon>
        <taxon>Agaricomycetidae</taxon>
        <taxon>Atheliales</taxon>
        <taxon>Atheliaceae</taxon>
        <taxon>Athelia</taxon>
    </lineage>
</organism>
<reference evidence="1 2" key="1">
    <citation type="journal article" date="2016" name="Mol. Biol. Evol.">
        <title>Comparative Genomics of Early-Diverging Mushroom-Forming Fungi Provides Insights into the Origins of Lignocellulose Decay Capabilities.</title>
        <authorList>
            <person name="Nagy L.G."/>
            <person name="Riley R."/>
            <person name="Tritt A."/>
            <person name="Adam C."/>
            <person name="Daum C."/>
            <person name="Floudas D."/>
            <person name="Sun H."/>
            <person name="Yadav J.S."/>
            <person name="Pangilinan J."/>
            <person name="Larsson K.H."/>
            <person name="Matsuura K."/>
            <person name="Barry K."/>
            <person name="Labutti K."/>
            <person name="Kuo R."/>
            <person name="Ohm R.A."/>
            <person name="Bhattacharya S.S."/>
            <person name="Shirouzu T."/>
            <person name="Yoshinaga Y."/>
            <person name="Martin F.M."/>
            <person name="Grigoriev I.V."/>
            <person name="Hibbett D.S."/>
        </authorList>
    </citation>
    <scope>NUCLEOTIDE SEQUENCE [LARGE SCALE GENOMIC DNA]</scope>
    <source>
        <strain evidence="1 2">CBS 109695</strain>
    </source>
</reference>
<protein>
    <submittedName>
        <fullName evidence="1">Uncharacterized protein</fullName>
    </submittedName>
</protein>
<proteinExistence type="predicted"/>
<sequence>MNAPTNATQAKDRLYAQLALSIKNMSRAVGQTADLFEQLTVDLDAMRTLAGTHAAQLMTVAAELNPPDEQAGES</sequence>
<accession>A0A166FY93</accession>
<evidence type="ECO:0000313" key="1">
    <source>
        <dbReference type="EMBL" id="KZP17292.1"/>
    </source>
</evidence>
<evidence type="ECO:0000313" key="2">
    <source>
        <dbReference type="Proteomes" id="UP000076532"/>
    </source>
</evidence>
<dbReference type="AlphaFoldDB" id="A0A166FY93"/>
<keyword evidence="2" id="KW-1185">Reference proteome</keyword>
<name>A0A166FY93_9AGAM</name>
<dbReference type="Proteomes" id="UP000076532">
    <property type="component" value="Unassembled WGS sequence"/>
</dbReference>
<gene>
    <name evidence="1" type="ORF">FIBSPDRAFT_830776</name>
</gene>